<reference evidence="2 3" key="1">
    <citation type="submission" date="2023-07" db="EMBL/GenBank/DDBJ databases">
        <title>Genomic Encyclopedia of Type Strains, Phase IV (KMG-IV): sequencing the most valuable type-strain genomes for metagenomic binning, comparative biology and taxonomic classification.</title>
        <authorList>
            <person name="Goeker M."/>
        </authorList>
    </citation>
    <scope>NUCLEOTIDE SEQUENCE [LARGE SCALE GENOMIC DNA]</scope>
    <source>
        <strain evidence="2 3">DSM 9768</strain>
    </source>
</reference>
<keyword evidence="1" id="KW-1133">Transmembrane helix</keyword>
<protein>
    <submittedName>
        <fullName evidence="2">Uncharacterized protein</fullName>
    </submittedName>
</protein>
<sequence length="70" mass="7916">MKATISYSPLLNKVQQNNAPVLHKSDSESSLPTTDQVVNALDYFLKRFTTFFFAAAIPYVLYLMVQALLM</sequence>
<evidence type="ECO:0000313" key="3">
    <source>
        <dbReference type="Proteomes" id="UP001230005"/>
    </source>
</evidence>
<dbReference type="RefSeq" id="WP_307328860.1">
    <property type="nucleotide sequence ID" value="NZ_JAUSUG010000017.1"/>
</dbReference>
<dbReference type="EMBL" id="JAUSUG010000017">
    <property type="protein sequence ID" value="MDQ0256556.1"/>
    <property type="molecule type" value="Genomic_DNA"/>
</dbReference>
<evidence type="ECO:0000313" key="2">
    <source>
        <dbReference type="EMBL" id="MDQ0256556.1"/>
    </source>
</evidence>
<keyword evidence="1" id="KW-0472">Membrane</keyword>
<organism evidence="2 3">
    <name type="scientific">Evansella vedderi</name>
    <dbReference type="NCBI Taxonomy" id="38282"/>
    <lineage>
        <taxon>Bacteria</taxon>
        <taxon>Bacillati</taxon>
        <taxon>Bacillota</taxon>
        <taxon>Bacilli</taxon>
        <taxon>Bacillales</taxon>
        <taxon>Bacillaceae</taxon>
        <taxon>Evansella</taxon>
    </lineage>
</organism>
<name>A0ABU0A0P1_9BACI</name>
<keyword evidence="1" id="KW-0812">Transmembrane</keyword>
<feature type="transmembrane region" description="Helical" evidence="1">
    <location>
        <begin position="48"/>
        <end position="69"/>
    </location>
</feature>
<gene>
    <name evidence="2" type="ORF">J2S74_003976</name>
</gene>
<dbReference type="Proteomes" id="UP001230005">
    <property type="component" value="Unassembled WGS sequence"/>
</dbReference>
<evidence type="ECO:0000256" key="1">
    <source>
        <dbReference type="SAM" id="Phobius"/>
    </source>
</evidence>
<accession>A0ABU0A0P1</accession>
<keyword evidence="3" id="KW-1185">Reference proteome</keyword>
<proteinExistence type="predicted"/>
<comment type="caution">
    <text evidence="2">The sequence shown here is derived from an EMBL/GenBank/DDBJ whole genome shotgun (WGS) entry which is preliminary data.</text>
</comment>